<comment type="caution">
    <text evidence="2">The sequence shown here is derived from an EMBL/GenBank/DDBJ whole genome shotgun (WGS) entry which is preliminary data.</text>
</comment>
<keyword evidence="3" id="KW-1185">Reference proteome</keyword>
<name>A0AA47MXX3_MERPO</name>
<gene>
    <name evidence="2" type="ORF">N1851_012171</name>
</gene>
<accession>A0AA47MXX3</accession>
<dbReference type="Proteomes" id="UP001174136">
    <property type="component" value="Unassembled WGS sequence"/>
</dbReference>
<sequence length="305" mass="35880">MPNPENQWSTRSKRGCSEKPHTLPVQCLFGTGFSRNRSSKQPHARRGTPMAPQRYTRQMERMVESHSKLLASLEMDFSQRMASELAAALDAQSTQNALCLKKQKEELCREAELEMMIDREKSQLLLQQYQRDITQFQSKLEDKEGEAQGLWQQLQQDRRSGEEQRRTREEAETRRGAEETRRREEETRRMKEEMKRMEEETSRREEEMRRELERLRREEALEISGAKAELQLLTNENAQLQQEVCVCAYVRACVCETEKDQPISQYELVQICPNQMGVSACLLRNVFIYTFVSQGQCTIHILHQR</sequence>
<proteinExistence type="predicted"/>
<feature type="compositionally biased region" description="Basic residues" evidence="1">
    <location>
        <begin position="37"/>
        <end position="46"/>
    </location>
</feature>
<dbReference type="EMBL" id="JAOPHQ010002112">
    <property type="protein sequence ID" value="KAK0148119.1"/>
    <property type="molecule type" value="Genomic_DNA"/>
</dbReference>
<feature type="region of interest" description="Disordered" evidence="1">
    <location>
        <begin position="147"/>
        <end position="204"/>
    </location>
</feature>
<evidence type="ECO:0000313" key="3">
    <source>
        <dbReference type="Proteomes" id="UP001174136"/>
    </source>
</evidence>
<evidence type="ECO:0000313" key="2">
    <source>
        <dbReference type="EMBL" id="KAK0148119.1"/>
    </source>
</evidence>
<feature type="compositionally biased region" description="Basic and acidic residues" evidence="1">
    <location>
        <begin position="156"/>
        <end position="204"/>
    </location>
</feature>
<feature type="compositionally biased region" description="Polar residues" evidence="1">
    <location>
        <begin position="1"/>
        <end position="10"/>
    </location>
</feature>
<organism evidence="2 3">
    <name type="scientific">Merluccius polli</name>
    <name type="common">Benguela hake</name>
    <name type="synonym">Merluccius cadenati</name>
    <dbReference type="NCBI Taxonomy" id="89951"/>
    <lineage>
        <taxon>Eukaryota</taxon>
        <taxon>Metazoa</taxon>
        <taxon>Chordata</taxon>
        <taxon>Craniata</taxon>
        <taxon>Vertebrata</taxon>
        <taxon>Euteleostomi</taxon>
        <taxon>Actinopterygii</taxon>
        <taxon>Neopterygii</taxon>
        <taxon>Teleostei</taxon>
        <taxon>Neoteleostei</taxon>
        <taxon>Acanthomorphata</taxon>
        <taxon>Zeiogadaria</taxon>
        <taxon>Gadariae</taxon>
        <taxon>Gadiformes</taxon>
        <taxon>Gadoidei</taxon>
        <taxon>Merlucciidae</taxon>
        <taxon>Merluccius</taxon>
    </lineage>
</organism>
<reference evidence="2" key="1">
    <citation type="journal article" date="2023" name="Front. Mar. Sci.">
        <title>A new Merluccius polli reference genome to investigate the effects of global change in West African waters.</title>
        <authorList>
            <person name="Mateo J.L."/>
            <person name="Blanco-Fernandez C."/>
            <person name="Garcia-Vazquez E."/>
            <person name="Machado-Schiaffino G."/>
        </authorList>
    </citation>
    <scope>NUCLEOTIDE SEQUENCE</scope>
    <source>
        <strain evidence="2">C29</strain>
        <tissue evidence="2">Fin</tissue>
    </source>
</reference>
<feature type="region of interest" description="Disordered" evidence="1">
    <location>
        <begin position="1"/>
        <end position="52"/>
    </location>
</feature>
<dbReference type="AlphaFoldDB" id="A0AA47MXX3"/>
<evidence type="ECO:0000256" key="1">
    <source>
        <dbReference type="SAM" id="MobiDB-lite"/>
    </source>
</evidence>
<protein>
    <submittedName>
        <fullName evidence="2">Reticulocyte-binding protein 2 a</fullName>
    </submittedName>
</protein>